<keyword evidence="6" id="KW-0229">DNA integration</keyword>
<keyword evidence="5" id="KW-0460">Magnesium</keyword>
<dbReference type="PROSITE" id="PS50994">
    <property type="entry name" value="INTEGRASE"/>
    <property type="match status" value="1"/>
</dbReference>
<keyword evidence="8" id="KW-0239">DNA-directed DNA polymerase</keyword>
<dbReference type="InterPro" id="IPR056924">
    <property type="entry name" value="SH3_Tf2-1"/>
</dbReference>
<dbReference type="Pfam" id="PF24626">
    <property type="entry name" value="SH3_Tf2-1"/>
    <property type="match status" value="1"/>
</dbReference>
<dbReference type="InterPro" id="IPR012337">
    <property type="entry name" value="RNaseH-like_sf"/>
</dbReference>
<dbReference type="Gene3D" id="3.30.70.270">
    <property type="match status" value="1"/>
</dbReference>
<keyword evidence="4" id="KW-0378">Hydrolase</keyword>
<dbReference type="GO" id="GO:0046872">
    <property type="term" value="F:metal ion binding"/>
    <property type="evidence" value="ECO:0007669"/>
    <property type="project" value="UniProtKB-KW"/>
</dbReference>
<dbReference type="EMBL" id="BFEA01000229">
    <property type="protein sequence ID" value="GBG75701.1"/>
    <property type="molecule type" value="Genomic_DNA"/>
</dbReference>
<feature type="compositionally biased region" description="Polar residues" evidence="11">
    <location>
        <begin position="915"/>
        <end position="924"/>
    </location>
</feature>
<comment type="caution">
    <text evidence="13">The sequence shown here is derived from an EMBL/GenBank/DDBJ whole genome shotgun (WGS) entry which is preliminary data.</text>
</comment>
<evidence type="ECO:0000256" key="4">
    <source>
        <dbReference type="ARBA" id="ARBA00022801"/>
    </source>
</evidence>
<gene>
    <name evidence="13" type="ORF">CBR_g20326</name>
</gene>
<sequence length="2120" mass="240957">MNMAFHNFVRKTRLAQSIINYGVIVYMDDILVYSSSYEGYVQHIEWALHALRDAGFKVVALEKCQFFLTTISFLGHVVTDKGLQPELQKVAAVRDGPELIAPIVQLADDLSPDIYFQSDNSPAPYIFERSLDPYLQWTSCLEEPRDEDTLPSRQQYLKPYEIIPYAFHPRAEEVVIDDDDEEEGTGSEWEAPPEEATRTGTEAEEPEAARKREEIVSGKRQLRVRAVAEFHDQAAAGHMGFHKTLARVSRLYVWPKRKDFVKDYVAECPTCQEVKSANHLPYGLLHPLPIPEGRWQAISMDFIGPLRPPTPRGHDAILVVVDRFTKRALFVPCRYAISAREVADIVFDRVVRDHDLPMSIISDRDPRFTSRFWGRLHEVYDTQLRFSWSYHPQTDGQTKITNRTLGDILRKIVRDDQQWDLHLAHAEIAYNHAVSPATGMSPYYCDLGYHPRVPADFLRPSQMHPDTSCPVLDDWVAHMTSIMKTAHEHITASQTRMASRANRSRMDHPFKVGDDVFIDTRHLQLEADTLRKFRHRFFGPCRILQVVGSDTASSPVSFRVQLPDYLRQARVHDVYHVSLLRPYRRPSQHFAGRPYERPPPIMVDGHEELLVSYIIGRRVTDDNPPHVEYLVFKVNPQLDRLTTAWLKERTVTIIFQGAARDLPARVREDLIRAYENGWSGQRTFAHGFKRGRVHGEGPNVMSYVAKSREIAQWLVAKAEDVVGIRGIEYKLLFKPWMARAELEERRKQEDETKFWVTALRGPLRAMFHVPDLVQQVMGNIILQHPPEPDASRPKLMNLKFELPREAEERFEPTLPMKLVDGEIYNVEFVCKNTPWCTRCRWWFHTESDGCPRADEEVEGRDFQGAVAGRSRGRGFNQNFNQGEVVYQRGIRDAARDVASVQDGGERLSRVGGVSGNASGQQPSLSVRRDQGQNSAVGGSGGQGLGGGSIGAVGLTCIPLRVLLEDSSTELSNVLVEPGVAAKFLKTLNERMPLDKNLDLGFVQEVLAEKWQSTSPATANANQDRVTTERIQDPHALIAPMVKLKLATWNVKGLGDSGGKRKGKKPKCEGVSFVVATVYAPNDPRDRMHFMKAIPYCLPQEEHMVVGGDWNLMRELQHPHRLGEPVATSNEMMCEYAADYFKDILATRKTYWDWETDLTKESDFWDTLQVRVAVHDRLLLDIPISAEELRQTLKSMAKGKAPSNDGLPVEFFNTCWQALVADLVKLCNDILVGGTLGKTMTKGVISLMYKKGDRSEILAKTLARRLGPILPGLVGSDQGAFVRGRSSFDNILTAIESLKIIEEENLDVAALMIDLEKAYDRVNWTFVMTTLKVLGFGSMFCRWVKVLYAFSTATVQMNGVISEPFQLSRSLRQGCPLAPLLFVLQLETLLSAIRVNHGIRGLQLPGGGECRVKALADDLFVLSANSADSLEALKCCLQCYGDLSEAAINWNKSAVFLLEEYRLQVQWGMQRVPKGEAQRFLGVMVALGDSAASQELILREKVYTRIKSWGRAPHLSLMGRGLVITVSAFSLLWFVLRTIKLSEATLKAIRAVARRFLWKPGAEEVQGYIAKVAWEIVCAPREDGGLAITDPRAQNLTLLANWLVKVAEAHDPPDWCLLAEYILMREWALSRPSDVWVTVMIDSFLNKRMKSPFWSNVLQAWRQVKPNFREQPSSKDEVKAQPLFENHLIEGPDGSVFSAAATPGSFSQKWIKRGVATVGDIWDDSTNQWRPSGQLRDKLGRLSAQTERIQMIKQANPVGWIRLLGPEGINPPGTWFRGTQGEEEGKFFRLQNWGEEGNGKCSLEEFSRAEPLSMTIRQTGTMERRGLNSLQEIRVRSSTSPNRHTRPVFSIVAGGTPTGSLRIDPLMWGWESGGQVVKDLSKLEAVKAVRHRRKREKTLSRLIPRWELSQPSVPIPTEEQLVRLWKQLADIPSQKIASLLWLQSHLTVPKSRWLNQRRVQVRMGCDRCSWPVESMTHMWWDCPRSRKWWRWWFAHWEKMSGTSGTKFVQDVAWVLQGFLAQGESRDSGWGYMAQVTRAVMMWVIWLDRNGWRFQTRELSEQQAERLFRTLLKLEIRADWRRKVLQGGGLAGKRWFEKTWARPGALAMIEGDKLRISPWLEG</sequence>
<dbReference type="InterPro" id="IPR043128">
    <property type="entry name" value="Rev_trsase/Diguanyl_cyclase"/>
</dbReference>
<dbReference type="Gramene" id="GBG75701">
    <property type="protein sequence ID" value="GBG75701"/>
    <property type="gene ID" value="CBR_g20326"/>
</dbReference>
<dbReference type="OrthoDB" id="4159828at2759"/>
<evidence type="ECO:0000256" key="5">
    <source>
        <dbReference type="ARBA" id="ARBA00022842"/>
    </source>
</evidence>
<keyword evidence="9" id="KW-0238">DNA-binding</keyword>
<feature type="region of interest" description="Disordered" evidence="11">
    <location>
        <begin position="905"/>
        <end position="942"/>
    </location>
</feature>
<keyword evidence="8" id="KW-0548">Nucleotidyltransferase</keyword>
<evidence type="ECO:0000256" key="10">
    <source>
        <dbReference type="ARBA" id="ARBA00023172"/>
    </source>
</evidence>
<feature type="domain" description="Integrase catalytic" evidence="12">
    <location>
        <begin position="285"/>
        <end position="450"/>
    </location>
</feature>
<proteinExistence type="predicted"/>
<evidence type="ECO:0000313" key="13">
    <source>
        <dbReference type="EMBL" id="GBG75701.1"/>
    </source>
</evidence>
<dbReference type="Pfam" id="PF00078">
    <property type="entry name" value="RVT_1"/>
    <property type="match status" value="2"/>
</dbReference>
<keyword evidence="3" id="KW-0064">Aspartyl protease</keyword>
<dbReference type="Pfam" id="PF17921">
    <property type="entry name" value="Integrase_H2C2"/>
    <property type="match status" value="1"/>
</dbReference>
<dbReference type="InterPro" id="IPR043502">
    <property type="entry name" value="DNA/RNA_pol_sf"/>
</dbReference>
<dbReference type="InterPro" id="IPR036397">
    <property type="entry name" value="RNaseH_sf"/>
</dbReference>
<dbReference type="GO" id="GO:0006508">
    <property type="term" value="P:proteolysis"/>
    <property type="evidence" value="ECO:0007669"/>
    <property type="project" value="UniProtKB-KW"/>
</dbReference>
<name>A0A388L0A0_CHABU</name>
<dbReference type="CDD" id="cd01650">
    <property type="entry name" value="RT_nLTR_like"/>
    <property type="match status" value="1"/>
</dbReference>
<accession>A0A388L0A0</accession>
<dbReference type="Gene3D" id="3.30.420.10">
    <property type="entry name" value="Ribonuclease H-like superfamily/Ribonuclease H"/>
    <property type="match status" value="1"/>
</dbReference>
<evidence type="ECO:0000313" key="14">
    <source>
        <dbReference type="Proteomes" id="UP000265515"/>
    </source>
</evidence>
<evidence type="ECO:0000256" key="7">
    <source>
        <dbReference type="ARBA" id="ARBA00022918"/>
    </source>
</evidence>
<keyword evidence="8" id="KW-0808">Transferase</keyword>
<evidence type="ECO:0000256" key="3">
    <source>
        <dbReference type="ARBA" id="ARBA00022750"/>
    </source>
</evidence>
<evidence type="ECO:0000256" key="6">
    <source>
        <dbReference type="ARBA" id="ARBA00022908"/>
    </source>
</evidence>
<evidence type="ECO:0000256" key="2">
    <source>
        <dbReference type="ARBA" id="ARBA00022723"/>
    </source>
</evidence>
<evidence type="ECO:0000256" key="1">
    <source>
        <dbReference type="ARBA" id="ARBA00022670"/>
    </source>
</evidence>
<feature type="region of interest" description="Disordered" evidence="11">
    <location>
        <begin position="178"/>
        <end position="214"/>
    </location>
</feature>
<dbReference type="GO" id="GO:0003887">
    <property type="term" value="F:DNA-directed DNA polymerase activity"/>
    <property type="evidence" value="ECO:0007669"/>
    <property type="project" value="UniProtKB-KW"/>
</dbReference>
<dbReference type="GO" id="GO:0003964">
    <property type="term" value="F:RNA-directed DNA polymerase activity"/>
    <property type="evidence" value="ECO:0007669"/>
    <property type="project" value="UniProtKB-KW"/>
</dbReference>
<keyword evidence="7" id="KW-0695">RNA-directed DNA polymerase</keyword>
<evidence type="ECO:0000256" key="9">
    <source>
        <dbReference type="ARBA" id="ARBA00023125"/>
    </source>
</evidence>
<organism evidence="13 14">
    <name type="scientific">Chara braunii</name>
    <name type="common">Braun's stonewort</name>
    <dbReference type="NCBI Taxonomy" id="69332"/>
    <lineage>
        <taxon>Eukaryota</taxon>
        <taxon>Viridiplantae</taxon>
        <taxon>Streptophyta</taxon>
        <taxon>Charophyceae</taxon>
        <taxon>Charales</taxon>
        <taxon>Characeae</taxon>
        <taxon>Chara</taxon>
    </lineage>
</organism>
<dbReference type="InterPro" id="IPR000477">
    <property type="entry name" value="RT_dom"/>
</dbReference>
<keyword evidence="10" id="KW-0233">DNA recombination</keyword>
<dbReference type="InterPro" id="IPR041588">
    <property type="entry name" value="Integrase_H2C2"/>
</dbReference>
<dbReference type="Proteomes" id="UP000265515">
    <property type="component" value="Unassembled WGS sequence"/>
</dbReference>
<evidence type="ECO:0000256" key="8">
    <source>
        <dbReference type="ARBA" id="ARBA00022932"/>
    </source>
</evidence>
<dbReference type="Gene3D" id="1.10.340.70">
    <property type="match status" value="1"/>
</dbReference>
<keyword evidence="1" id="KW-0645">Protease</keyword>
<dbReference type="InterPro" id="IPR050951">
    <property type="entry name" value="Retrovirus_Pol_polyprotein"/>
</dbReference>
<reference evidence="13 14" key="1">
    <citation type="journal article" date="2018" name="Cell">
        <title>The Chara Genome: Secondary Complexity and Implications for Plant Terrestrialization.</title>
        <authorList>
            <person name="Nishiyama T."/>
            <person name="Sakayama H."/>
            <person name="Vries J.D."/>
            <person name="Buschmann H."/>
            <person name="Saint-Marcoux D."/>
            <person name="Ullrich K.K."/>
            <person name="Haas F.B."/>
            <person name="Vanderstraeten L."/>
            <person name="Becker D."/>
            <person name="Lang D."/>
            <person name="Vosolsobe S."/>
            <person name="Rombauts S."/>
            <person name="Wilhelmsson P.K.I."/>
            <person name="Janitza P."/>
            <person name="Kern R."/>
            <person name="Heyl A."/>
            <person name="Rumpler F."/>
            <person name="Villalobos L.I.A.C."/>
            <person name="Clay J.M."/>
            <person name="Skokan R."/>
            <person name="Toyoda A."/>
            <person name="Suzuki Y."/>
            <person name="Kagoshima H."/>
            <person name="Schijlen E."/>
            <person name="Tajeshwar N."/>
            <person name="Catarino B."/>
            <person name="Hetherington A.J."/>
            <person name="Saltykova A."/>
            <person name="Bonnot C."/>
            <person name="Breuninger H."/>
            <person name="Symeonidi A."/>
            <person name="Radhakrishnan G.V."/>
            <person name="Van Nieuwerburgh F."/>
            <person name="Deforce D."/>
            <person name="Chang C."/>
            <person name="Karol K.G."/>
            <person name="Hedrich R."/>
            <person name="Ulvskov P."/>
            <person name="Glockner G."/>
            <person name="Delwiche C.F."/>
            <person name="Petrasek J."/>
            <person name="Van de Peer Y."/>
            <person name="Friml J."/>
            <person name="Beilby M."/>
            <person name="Dolan L."/>
            <person name="Kohara Y."/>
            <person name="Sugano S."/>
            <person name="Fujiyama A."/>
            <person name="Delaux P.-M."/>
            <person name="Quint M."/>
            <person name="TheiBen G."/>
            <person name="Hagemann M."/>
            <person name="Harholt J."/>
            <person name="Dunand C."/>
            <person name="Zachgo S."/>
            <person name="Langdale J."/>
            <person name="Maumus F."/>
            <person name="Straeten D.V.D."/>
            <person name="Gould S.B."/>
            <person name="Rensing S.A."/>
        </authorList>
    </citation>
    <scope>NUCLEOTIDE SEQUENCE [LARGE SCALE GENOMIC DNA]</scope>
    <source>
        <strain evidence="13 14">S276</strain>
    </source>
</reference>
<dbReference type="PANTHER" id="PTHR37984">
    <property type="entry name" value="PROTEIN CBG26694"/>
    <property type="match status" value="1"/>
</dbReference>
<dbReference type="InterPro" id="IPR001584">
    <property type="entry name" value="Integrase_cat-core"/>
</dbReference>
<evidence type="ECO:0000259" key="12">
    <source>
        <dbReference type="PROSITE" id="PS50994"/>
    </source>
</evidence>
<dbReference type="SUPFAM" id="SSF56672">
    <property type="entry name" value="DNA/RNA polymerases"/>
    <property type="match status" value="1"/>
</dbReference>
<dbReference type="GO" id="GO:0006310">
    <property type="term" value="P:DNA recombination"/>
    <property type="evidence" value="ECO:0007669"/>
    <property type="project" value="UniProtKB-KW"/>
</dbReference>
<dbReference type="GO" id="GO:0003677">
    <property type="term" value="F:DNA binding"/>
    <property type="evidence" value="ECO:0007669"/>
    <property type="project" value="UniProtKB-KW"/>
</dbReference>
<dbReference type="SUPFAM" id="SSF53098">
    <property type="entry name" value="Ribonuclease H-like"/>
    <property type="match status" value="1"/>
</dbReference>
<protein>
    <recommendedName>
        <fullName evidence="12">Integrase catalytic domain-containing protein</fullName>
    </recommendedName>
</protein>
<keyword evidence="2" id="KW-0479">Metal-binding</keyword>
<dbReference type="GO" id="GO:0004190">
    <property type="term" value="F:aspartic-type endopeptidase activity"/>
    <property type="evidence" value="ECO:0007669"/>
    <property type="project" value="UniProtKB-KW"/>
</dbReference>
<dbReference type="GO" id="GO:0015074">
    <property type="term" value="P:DNA integration"/>
    <property type="evidence" value="ECO:0007669"/>
    <property type="project" value="UniProtKB-KW"/>
</dbReference>
<dbReference type="PANTHER" id="PTHR37984:SF5">
    <property type="entry name" value="PROTEIN NYNRIN-LIKE"/>
    <property type="match status" value="1"/>
</dbReference>
<evidence type="ECO:0000256" key="11">
    <source>
        <dbReference type="SAM" id="MobiDB-lite"/>
    </source>
</evidence>
<keyword evidence="14" id="KW-1185">Reference proteome</keyword>